<feature type="region of interest" description="Disordered" evidence="1">
    <location>
        <begin position="1"/>
        <end position="23"/>
    </location>
</feature>
<evidence type="ECO:0000313" key="4">
    <source>
        <dbReference type="Proteomes" id="UP000186015"/>
    </source>
</evidence>
<keyword evidence="2" id="KW-0472">Membrane</keyword>
<keyword evidence="2" id="KW-1133">Transmembrane helix</keyword>
<dbReference type="EMBL" id="FOAT01000017">
    <property type="protein sequence ID" value="SEL27258.1"/>
    <property type="molecule type" value="Genomic_DNA"/>
</dbReference>
<reference evidence="3 4" key="1">
    <citation type="submission" date="2016-10" db="EMBL/GenBank/DDBJ databases">
        <authorList>
            <person name="de Groot N.N."/>
        </authorList>
    </citation>
    <scope>NUCLEOTIDE SEQUENCE [LARGE SCALE GENOMIC DNA]</scope>
    <source>
        <strain evidence="3 4">KH2T6</strain>
    </source>
</reference>
<evidence type="ECO:0000256" key="2">
    <source>
        <dbReference type="SAM" id="Phobius"/>
    </source>
</evidence>
<accession>A0A1H7NW91</accession>
<dbReference type="AlphaFoldDB" id="A0A1H7NW91"/>
<gene>
    <name evidence="3" type="ORF">SAMN05216469_11713</name>
</gene>
<feature type="transmembrane region" description="Helical" evidence="2">
    <location>
        <begin position="30"/>
        <end position="53"/>
    </location>
</feature>
<name>A0A1H7NW91_RUMAL</name>
<organism evidence="3 4">
    <name type="scientific">Ruminococcus albus</name>
    <dbReference type="NCBI Taxonomy" id="1264"/>
    <lineage>
        <taxon>Bacteria</taxon>
        <taxon>Bacillati</taxon>
        <taxon>Bacillota</taxon>
        <taxon>Clostridia</taxon>
        <taxon>Eubacteriales</taxon>
        <taxon>Oscillospiraceae</taxon>
        <taxon>Ruminococcus</taxon>
    </lineage>
</organism>
<evidence type="ECO:0000256" key="1">
    <source>
        <dbReference type="SAM" id="MobiDB-lite"/>
    </source>
</evidence>
<dbReference type="OrthoDB" id="1822397at2"/>
<keyword evidence="2" id="KW-0812">Transmembrane</keyword>
<protein>
    <submittedName>
        <fullName evidence="3">Uncharacterized protein</fullName>
    </submittedName>
</protein>
<evidence type="ECO:0000313" key="3">
    <source>
        <dbReference type="EMBL" id="SEL27258.1"/>
    </source>
</evidence>
<proteinExistence type="predicted"/>
<dbReference type="Proteomes" id="UP000186015">
    <property type="component" value="Unassembled WGS sequence"/>
</dbReference>
<feature type="compositionally biased region" description="Basic and acidic residues" evidence="1">
    <location>
        <begin position="1"/>
        <end position="19"/>
    </location>
</feature>
<dbReference type="RefSeq" id="WP_074835275.1">
    <property type="nucleotide sequence ID" value="NZ_FOAT01000017.1"/>
</dbReference>
<sequence>MSIEKEVEKMYREDAEKQKKNQKKKKSGRAATFVVLILILILALLLAKLLGLFDGSGFGFGGKGKETEDGSGTPDRAVVVSADEDESSVAEMKKVYENIKVSGSTYLYKGSEVSLDDLKDTFSMDKMNKDVVALIEDDNATQNTMEDLTNALTEMGREFTIETPSAGESAPESAAK</sequence>